<dbReference type="Proteomes" id="UP001628156">
    <property type="component" value="Unassembled WGS sequence"/>
</dbReference>
<evidence type="ECO:0000256" key="1">
    <source>
        <dbReference type="SAM" id="MobiDB-lite"/>
    </source>
</evidence>
<dbReference type="EMBL" id="BAAFRS010000172">
    <property type="protein sequence ID" value="GAB1224093.1"/>
    <property type="molecule type" value="Genomic_DNA"/>
</dbReference>
<name>A0ABQ0DMK7_9EUKA</name>
<sequence length="889" mass="97849">MLLITLLLCLFARADDIPTNLQCTTALPIIVQQSYIYHHKIDKNLQTSIVELTGEDGTKSKETVRGLYFMLNEIEDVSLYVSTCGARTTVETEIYIFSDCNNDIASGVTKISKSDVTCSSTGKSASFFDLKANTTMYVLVKVVGNGSGSLATSFVKVNNLPNYYCEQALEIQSIPYSDISDSTVNYPTGDVKCLSQSMPAKWYHMKGTGKYYLVDTCSSLTQIDTYLVLVDSVNVGDTCKQAECTKYNDNGCGKGSTGSTLLFKSEEGKDYHIGVFGKNGANGRFQVNVQTVDDTLPFNCENAVSISLPFTRAQNVPSAWPLTPVISEGGAQYPVFYLNIVGTDNDVVFSTCKTQSKVSGTGIELIQGCTSTTVLEPIYSGSCNKDEYKVFHLDAGVKYIAKFYAKESDSQIVMNVQLKGQNHYQCIDALSLTESYTDTIPLKQLKQSLHGCDGIEEYHQGAWYQLKKSASSSVEHYRIGASTLSGDIVNIGIEQQLTCDSSQCVSRETNTAQMDIFLNDEIRYVFVYGTGGQETLSVGIVKFDSIAHSVCTAPKIISIPFTTVGFIDTTQSNTLKCIMTQYPSFWYSIQLSESLDVIATTVSSDTKVDTYLEVLTGCYGDENVNCIAYNDNLDNSADTSSRLTFSAYSRTVYNIAVAQKERTARAHRFSIYPTQAPSGSMCETSNYLDTVEAQQTIYVHTAYAYETKVSGKTLKGSYFRFNTHVSLQLTIRTCSTGTEINNVIAIFKSCNTQKDKDGKYVSIPDIMVAGTNSSKRACGTYGAELSYQTQPDTNYYLFIASLEHGYDGMIEAEVILEEKSQNPPMPPPEDSSAEDNDDNNNEQHHGISGWGIWGILLYAVYFVIITVALIIIIIIYKKKNSSSSSFSSF</sequence>
<organism evidence="3 4">
    <name type="scientific">Entamoeba nuttalli</name>
    <dbReference type="NCBI Taxonomy" id="412467"/>
    <lineage>
        <taxon>Eukaryota</taxon>
        <taxon>Amoebozoa</taxon>
        <taxon>Evosea</taxon>
        <taxon>Archamoebae</taxon>
        <taxon>Mastigamoebida</taxon>
        <taxon>Entamoebidae</taxon>
        <taxon>Entamoeba</taxon>
    </lineage>
</organism>
<evidence type="ECO:0000313" key="3">
    <source>
        <dbReference type="EMBL" id="GAB1224093.1"/>
    </source>
</evidence>
<reference evidence="3 4" key="1">
    <citation type="journal article" date="2019" name="PLoS Negl. Trop. Dis.">
        <title>Whole genome sequencing of Entamoeba nuttalli reveals mammalian host-related molecular signatures and a novel octapeptide-repeat surface protein.</title>
        <authorList>
            <person name="Tanaka M."/>
            <person name="Makiuchi T."/>
            <person name="Komiyama T."/>
            <person name="Shiina T."/>
            <person name="Osaki K."/>
            <person name="Tachibana H."/>
        </authorList>
    </citation>
    <scope>NUCLEOTIDE SEQUENCE [LARGE SCALE GENOMIC DNA]</scope>
    <source>
        <strain evidence="3 4">P19-061405</strain>
    </source>
</reference>
<keyword evidence="2" id="KW-1133">Transmembrane helix</keyword>
<feature type="region of interest" description="Disordered" evidence="1">
    <location>
        <begin position="820"/>
        <end position="841"/>
    </location>
</feature>
<comment type="caution">
    <text evidence="3">The sequence shown here is derived from an EMBL/GenBank/DDBJ whole genome shotgun (WGS) entry which is preliminary data.</text>
</comment>
<protein>
    <submittedName>
        <fullName evidence="3">Uncharacterized protein</fullName>
    </submittedName>
</protein>
<feature type="compositionally biased region" description="Acidic residues" evidence="1">
    <location>
        <begin position="831"/>
        <end position="840"/>
    </location>
</feature>
<proteinExistence type="predicted"/>
<keyword evidence="4" id="KW-1185">Reference proteome</keyword>
<keyword evidence="2" id="KW-0472">Membrane</keyword>
<keyword evidence="2" id="KW-0812">Transmembrane</keyword>
<evidence type="ECO:0000313" key="4">
    <source>
        <dbReference type="Proteomes" id="UP001628156"/>
    </source>
</evidence>
<gene>
    <name evidence="3" type="ORF">ENUP19_0172G0049</name>
</gene>
<feature type="transmembrane region" description="Helical" evidence="2">
    <location>
        <begin position="850"/>
        <end position="876"/>
    </location>
</feature>
<accession>A0ABQ0DMK7</accession>
<evidence type="ECO:0000256" key="2">
    <source>
        <dbReference type="SAM" id="Phobius"/>
    </source>
</evidence>